<dbReference type="EMBL" id="LGUA01000411">
    <property type="protein sequence ID" value="OAX81774.1"/>
    <property type="molecule type" value="Genomic_DNA"/>
</dbReference>
<dbReference type="Proteomes" id="UP000091918">
    <property type="component" value="Unassembled WGS sequence"/>
</dbReference>
<evidence type="ECO:0008006" key="5">
    <source>
        <dbReference type="Google" id="ProtNLM"/>
    </source>
</evidence>
<sequence length="564" mass="61375">MASPSAASEQIAKNSLEESETSVPSTESIIDASYPFRLGFPAPLPALPAPHSVCDGNFPVSHDEIIGEVTSLLNQRGISWGSVVVVSRRASATVSDQRPTILITAPAVKDDSWYLLVKDTQEYLVKCSLDKVCMEIYDPESLKIPAHFPIEPEHPIVSVWRKLLRDIITVLAPLCWYSLSVVRRGYGNNAQSNPVTIIITSKYPSRLSHTKRTIQLRCQQYNLDKIEVCFVQVDTIFAAGGFRFPDEGRDFALSSDLSPGASIGLGSEPKETGSLGGKLIVRRGNEIHGLGVTNFHLVASHQSLQGTKEIGLIPDHAASLNVGLVSPSNFDANFKRETLENDLDSVRRRVEKLEEQQGTEHLNETQERVRSKLQANMDALNIEAQALNNLNRATGTVWAGSGFRSSNGFGMDWALISVPNSRSFLNKLPTSGELAALPPYINATVLFPGSGKVEECGPCEKGATVFKRGRTTGLTRGTLNYVDSAVNFNGRKVSAWHAIGTHNVPFCDSGDSGSWLIDENGKWVGLLFACPFSSFTGDGYVIPVLELIKDIEALVGGRVELPVD</sequence>
<evidence type="ECO:0000313" key="3">
    <source>
        <dbReference type="EMBL" id="OAX81774.1"/>
    </source>
</evidence>
<name>A0A1B7NYD0_9EURO</name>
<evidence type="ECO:0000313" key="4">
    <source>
        <dbReference type="Proteomes" id="UP000091918"/>
    </source>
</evidence>
<evidence type="ECO:0000256" key="2">
    <source>
        <dbReference type="SAM" id="MobiDB-lite"/>
    </source>
</evidence>
<gene>
    <name evidence="3" type="ORF">ACJ72_03886</name>
</gene>
<feature type="region of interest" description="Disordered" evidence="2">
    <location>
        <begin position="1"/>
        <end position="24"/>
    </location>
</feature>
<protein>
    <recommendedName>
        <fullName evidence="5">Peptidase S7 domain-containing protein</fullName>
    </recommendedName>
</protein>
<dbReference type="AlphaFoldDB" id="A0A1B7NYD0"/>
<organism evidence="3 4">
    <name type="scientific">Emergomyces africanus</name>
    <dbReference type="NCBI Taxonomy" id="1955775"/>
    <lineage>
        <taxon>Eukaryota</taxon>
        <taxon>Fungi</taxon>
        <taxon>Dikarya</taxon>
        <taxon>Ascomycota</taxon>
        <taxon>Pezizomycotina</taxon>
        <taxon>Eurotiomycetes</taxon>
        <taxon>Eurotiomycetidae</taxon>
        <taxon>Onygenales</taxon>
        <taxon>Ajellomycetaceae</taxon>
        <taxon>Emergomyces</taxon>
    </lineage>
</organism>
<keyword evidence="4" id="KW-1185">Reference proteome</keyword>
<dbReference type="SUPFAM" id="SSF50494">
    <property type="entry name" value="Trypsin-like serine proteases"/>
    <property type="match status" value="1"/>
</dbReference>
<dbReference type="Gene3D" id="2.40.10.10">
    <property type="entry name" value="Trypsin-like serine proteases"/>
    <property type="match status" value="1"/>
</dbReference>
<dbReference type="InterPro" id="IPR009003">
    <property type="entry name" value="Peptidase_S1_PA"/>
</dbReference>
<evidence type="ECO:0000256" key="1">
    <source>
        <dbReference type="SAM" id="Coils"/>
    </source>
</evidence>
<reference evidence="3 4" key="1">
    <citation type="submission" date="2015-07" db="EMBL/GenBank/DDBJ databases">
        <title>Emmonsia species relationships and genome sequence.</title>
        <authorList>
            <person name="Cuomo C.A."/>
            <person name="Schwartz I.S."/>
            <person name="Kenyon C."/>
            <person name="de Hoog G.S."/>
            <person name="Govender N.P."/>
            <person name="Botha A."/>
            <person name="Moreno L."/>
            <person name="de Vries M."/>
            <person name="Munoz J.F."/>
            <person name="Stielow J.B."/>
        </authorList>
    </citation>
    <scope>NUCLEOTIDE SEQUENCE [LARGE SCALE GENOMIC DNA]</scope>
    <source>
        <strain evidence="3 4">CBS 136260</strain>
    </source>
</reference>
<dbReference type="OrthoDB" id="5351220at2759"/>
<keyword evidence="1" id="KW-0175">Coiled coil</keyword>
<dbReference type="InterPro" id="IPR012985">
    <property type="entry name" value="Peptidase_S64_Ssy5"/>
</dbReference>
<dbReference type="Pfam" id="PF08192">
    <property type="entry name" value="Peptidase_S64"/>
    <property type="match status" value="1"/>
</dbReference>
<dbReference type="InterPro" id="IPR043504">
    <property type="entry name" value="Peptidase_S1_PA_chymotrypsin"/>
</dbReference>
<proteinExistence type="predicted"/>
<feature type="compositionally biased region" description="Polar residues" evidence="2">
    <location>
        <begin position="1"/>
        <end position="13"/>
    </location>
</feature>
<accession>A0A1B7NYD0</accession>
<dbReference type="STRING" id="1658172.A0A1B7NYD0"/>
<comment type="caution">
    <text evidence="3">The sequence shown here is derived from an EMBL/GenBank/DDBJ whole genome shotgun (WGS) entry which is preliminary data.</text>
</comment>
<feature type="coiled-coil region" evidence="1">
    <location>
        <begin position="336"/>
        <end position="390"/>
    </location>
</feature>